<name>A0AB39BIJ5_9MICO</name>
<protein>
    <submittedName>
        <fullName evidence="2">Glycosyltransferase family 1 protein</fullName>
    </submittedName>
</protein>
<feature type="region of interest" description="Disordered" evidence="1">
    <location>
        <begin position="41"/>
        <end position="75"/>
    </location>
</feature>
<dbReference type="SUPFAM" id="SSF53756">
    <property type="entry name" value="UDP-Glycosyltransferase/glycogen phosphorylase"/>
    <property type="match status" value="1"/>
</dbReference>
<dbReference type="Gene3D" id="3.40.50.2000">
    <property type="entry name" value="Glycogen Phosphorylase B"/>
    <property type="match status" value="2"/>
</dbReference>
<sequence length="403" mass="44447">MTDIARRPSASALLDSGHAPRRETIRVASVPSGHVYVRHLSPVDGGPGEPETATARETAPVHRLPDPHPDDPRRSAVERWWPPAMLQAEWVHEHADEFDVFHLQFGFDARTPDELRELTEALRLHRKPFVYTVHDLRNPHHPDRREHDAQLDVLIPAADALITLTSGAAAEIERRWGRHATVLPHPHVVDLETMRERQAGRLNPDAPASPSPSPGRLRPVRVGVHVKSLRASMNPGPVIEALVEALDGIPGAVLQVDGHSDVLDAAGSRFDPELAGLLRRREEEGALELHVHDFFTDDELWAYLDSLDVSVLPYRFGTHSGWLEACRDLGTAVVAPDCGYYADQGPVHSYHHDESGLDEQSLARAVRAAASAPPPQPASPDARARQRDNVASAHLALYRGLLQ</sequence>
<dbReference type="AlphaFoldDB" id="A0AB39BIJ5"/>
<organism evidence="2">
    <name type="scientific">Herbiconiux sp. A18JL235</name>
    <dbReference type="NCBI Taxonomy" id="3152363"/>
    <lineage>
        <taxon>Bacteria</taxon>
        <taxon>Bacillati</taxon>
        <taxon>Actinomycetota</taxon>
        <taxon>Actinomycetes</taxon>
        <taxon>Micrococcales</taxon>
        <taxon>Microbacteriaceae</taxon>
        <taxon>Herbiconiux</taxon>
    </lineage>
</organism>
<dbReference type="EMBL" id="CP162511">
    <property type="protein sequence ID" value="XDI06319.1"/>
    <property type="molecule type" value="Genomic_DNA"/>
</dbReference>
<reference evidence="2" key="1">
    <citation type="submission" date="2024-05" db="EMBL/GenBank/DDBJ databases">
        <title>Herbiconiux sp. A18JL235.</title>
        <authorList>
            <person name="Zhang G."/>
        </authorList>
    </citation>
    <scope>NUCLEOTIDE SEQUENCE</scope>
    <source>
        <strain evidence="2">A18JL235</strain>
    </source>
</reference>
<dbReference type="RefSeq" id="WP_368498702.1">
    <property type="nucleotide sequence ID" value="NZ_CP162511.1"/>
</dbReference>
<proteinExistence type="predicted"/>
<feature type="region of interest" description="Disordered" evidence="1">
    <location>
        <begin position="367"/>
        <end position="386"/>
    </location>
</feature>
<gene>
    <name evidence="2" type="ORF">ABFY20_04265</name>
</gene>
<accession>A0AB39BIJ5</accession>
<evidence type="ECO:0000256" key="1">
    <source>
        <dbReference type="SAM" id="MobiDB-lite"/>
    </source>
</evidence>
<evidence type="ECO:0000313" key="2">
    <source>
        <dbReference type="EMBL" id="XDI06319.1"/>
    </source>
</evidence>
<feature type="compositionally biased region" description="Basic and acidic residues" evidence="1">
    <location>
        <begin position="59"/>
        <end position="75"/>
    </location>
</feature>